<accession>A6UVP9</accession>
<keyword evidence="2" id="KW-1185">Reference proteome</keyword>
<sequence>MNGIKKISLLILSIILIGSMAACVEKKSTLYDYGDKNTIFVDVNNQSIQLELRTTVGEALTTKLVNTNIEDIKNDYNNNKIIYIEYDPNISQNDGGVSIIDLVSKLKFYNSFVKNNMQIVDSSVFTNQSEIDKIKNSKITMIVKITKSNSTATISKSNGVYVIEGNSLKELDKATTMFVLSIYTNPKDRYYLTI</sequence>
<organism evidence="1 2">
    <name type="scientific">Methanococcus aeolicus (strain ATCC BAA-1280 / DSM 17508 / OCM 812 / Nankai-3)</name>
    <dbReference type="NCBI Taxonomy" id="419665"/>
    <lineage>
        <taxon>Archaea</taxon>
        <taxon>Methanobacteriati</taxon>
        <taxon>Methanobacteriota</taxon>
        <taxon>Methanomada group</taxon>
        <taxon>Methanococci</taxon>
        <taxon>Methanococcales</taxon>
        <taxon>Methanococcaceae</taxon>
        <taxon>Methanococcus</taxon>
    </lineage>
</organism>
<dbReference type="Proteomes" id="UP000001106">
    <property type="component" value="Chromosome"/>
</dbReference>
<dbReference type="RefSeq" id="WP_011973703.1">
    <property type="nucleotide sequence ID" value="NC_009635.1"/>
</dbReference>
<dbReference type="EMBL" id="CP000743">
    <property type="protein sequence ID" value="ABR56571.1"/>
    <property type="molecule type" value="Genomic_DNA"/>
</dbReference>
<evidence type="ECO:0008006" key="3">
    <source>
        <dbReference type="Google" id="ProtNLM"/>
    </source>
</evidence>
<proteinExistence type="predicted"/>
<dbReference type="AlphaFoldDB" id="A6UVP9"/>
<protein>
    <recommendedName>
        <fullName evidence="3">Lipoprotein</fullName>
    </recommendedName>
</protein>
<name>A6UVP9_META3</name>
<dbReference type="STRING" id="419665.Maeo_0993"/>
<dbReference type="OrthoDB" id="65511at2157"/>
<dbReference type="GeneID" id="5326770"/>
<reference evidence="1" key="1">
    <citation type="submission" date="2007-06" db="EMBL/GenBank/DDBJ databases">
        <title>Complete sequence of Methanococcus aeolicus Nankai-3.</title>
        <authorList>
            <consortium name="US DOE Joint Genome Institute"/>
            <person name="Copeland A."/>
            <person name="Lucas S."/>
            <person name="Lapidus A."/>
            <person name="Barry K."/>
            <person name="Glavina del Rio T."/>
            <person name="Dalin E."/>
            <person name="Tice H."/>
            <person name="Pitluck S."/>
            <person name="Chain P."/>
            <person name="Malfatti S."/>
            <person name="Shin M."/>
            <person name="Vergez L."/>
            <person name="Schmutz J."/>
            <person name="Larimer F."/>
            <person name="Land M."/>
            <person name="Hauser L."/>
            <person name="Kyrpides N."/>
            <person name="Lykidis A."/>
            <person name="Sieprawska-Lupa M."/>
            <person name="Whitman W.B."/>
            <person name="Richardson P."/>
        </authorList>
    </citation>
    <scope>NUCLEOTIDE SEQUENCE [LARGE SCALE GENOMIC DNA]</scope>
    <source>
        <strain evidence="1">Nankai-3</strain>
    </source>
</reference>
<dbReference type="KEGG" id="mae:Maeo_0993"/>
<evidence type="ECO:0000313" key="2">
    <source>
        <dbReference type="Proteomes" id="UP000001106"/>
    </source>
</evidence>
<evidence type="ECO:0000313" key="1">
    <source>
        <dbReference type="EMBL" id="ABR56571.1"/>
    </source>
</evidence>
<dbReference type="HOGENOM" id="CLU_1340754_0_0_2"/>
<dbReference type="PROSITE" id="PS51257">
    <property type="entry name" value="PROKAR_LIPOPROTEIN"/>
    <property type="match status" value="1"/>
</dbReference>
<dbReference type="eggNOG" id="arCOG05028">
    <property type="taxonomic scope" value="Archaea"/>
</dbReference>
<gene>
    <name evidence="1" type="ordered locus">Maeo_0993</name>
</gene>